<dbReference type="PANTHER" id="PTHR43095:SF5">
    <property type="entry name" value="XYLULOSE KINASE"/>
    <property type="match status" value="1"/>
</dbReference>
<dbReference type="Pfam" id="PF02782">
    <property type="entry name" value="FGGY_C"/>
    <property type="match status" value="1"/>
</dbReference>
<reference evidence="7 8" key="1">
    <citation type="submission" date="2023-03" db="EMBL/GenBank/DDBJ databases">
        <title>Novel Species.</title>
        <authorList>
            <person name="Ma S."/>
        </authorList>
    </citation>
    <scope>NUCLEOTIDE SEQUENCE [LARGE SCALE GENOMIC DNA]</scope>
    <source>
        <strain evidence="7 8">B11</strain>
    </source>
</reference>
<dbReference type="PANTHER" id="PTHR43095">
    <property type="entry name" value="SUGAR KINASE"/>
    <property type="match status" value="1"/>
</dbReference>
<dbReference type="InterPro" id="IPR000577">
    <property type="entry name" value="Carb_kinase_FGGY"/>
</dbReference>
<dbReference type="PROSITE" id="PS00933">
    <property type="entry name" value="FGGY_KINASES_1"/>
    <property type="match status" value="1"/>
</dbReference>
<dbReference type="InterPro" id="IPR018484">
    <property type="entry name" value="FGGY_N"/>
</dbReference>
<protein>
    <submittedName>
        <fullName evidence="7">FGGY-family carbohydrate kinase</fullName>
        <ecNumber evidence="7">2.7.1.-</ecNumber>
    </submittedName>
</protein>
<dbReference type="PROSITE" id="PS00445">
    <property type="entry name" value="FGGY_KINASES_2"/>
    <property type="match status" value="1"/>
</dbReference>
<dbReference type="CDD" id="cd07805">
    <property type="entry name" value="ASKHA_NBD_FGGY_CvXK-like"/>
    <property type="match status" value="1"/>
</dbReference>
<evidence type="ECO:0000259" key="6">
    <source>
        <dbReference type="Pfam" id="PF02782"/>
    </source>
</evidence>
<evidence type="ECO:0000256" key="1">
    <source>
        <dbReference type="ARBA" id="ARBA00009156"/>
    </source>
</evidence>
<sequence length="504" mass="54917">MKDFILAVDAGTSSLKAVVFDFEGREIVSVSKDYPTRFSAPGEVEQDPDSWWDALVFCLHRLWDKGIVPQSIAGVCVTGQMELCLPLDLNYKPLYPAILCSDMRAQQEMDLVAESIGWENFWAYTGNFPRASMTVAKILWLKKHLPDVYRATRVVVNSSKDYLLFCLAGVQVTDPTSASTTGILNIRKRTWEGEILKAAGISVSLLPPVLASTEEVGSVTPEAARATGLLTGCPVFNGAGDAGASSLGAGVFDPSRAYCYLGTTGWVATVDNSLPVKPRKGLFILCDPDPQYYILVAPLLNAGRAYRWAIEALGYEKEGGYARAEEELKTVPPGSGGVIFLPYLQGERSPFFDPHARGVFFGLSETTGRAEMVRAVLEGVSFAIRQLIALLKSRDNGEKLSFLTLIGGGSRSTVWPQILADVCGVDVAVSERGAGATCFGTFLIALSGYRGFLDQSLVNGILGESRVYKPSWEAQSVYEVLFPLYEKLYPLLKDTFKERAELGF</sequence>
<dbReference type="GO" id="GO:0016301">
    <property type="term" value="F:kinase activity"/>
    <property type="evidence" value="ECO:0007669"/>
    <property type="project" value="UniProtKB-KW"/>
</dbReference>
<evidence type="ECO:0000256" key="4">
    <source>
        <dbReference type="RuleBase" id="RU003733"/>
    </source>
</evidence>
<dbReference type="Proteomes" id="UP001461341">
    <property type="component" value="Chromosome"/>
</dbReference>
<dbReference type="SUPFAM" id="SSF53067">
    <property type="entry name" value="Actin-like ATPase domain"/>
    <property type="match status" value="2"/>
</dbReference>
<dbReference type="InterPro" id="IPR043129">
    <property type="entry name" value="ATPase_NBD"/>
</dbReference>
<dbReference type="EMBL" id="CP121689">
    <property type="protein sequence ID" value="WZL76532.1"/>
    <property type="molecule type" value="Genomic_DNA"/>
</dbReference>
<name>A0ABZ2YD47_9BACT</name>
<dbReference type="InterPro" id="IPR018483">
    <property type="entry name" value="Carb_kinase_FGGY_CS"/>
</dbReference>
<accession>A0ABZ2YD47</accession>
<feature type="domain" description="Carbohydrate kinase FGGY C-terminal" evidence="6">
    <location>
        <begin position="257"/>
        <end position="446"/>
    </location>
</feature>
<evidence type="ECO:0000256" key="2">
    <source>
        <dbReference type="ARBA" id="ARBA00022679"/>
    </source>
</evidence>
<organism evidence="7 8">
    <name type="scientific">Thermatribacter velox</name>
    <dbReference type="NCBI Taxonomy" id="3039681"/>
    <lineage>
        <taxon>Bacteria</taxon>
        <taxon>Pseudomonadati</taxon>
        <taxon>Atribacterota</taxon>
        <taxon>Atribacteria</taxon>
        <taxon>Atribacterales</taxon>
        <taxon>Thermatribacteraceae</taxon>
        <taxon>Thermatribacter</taxon>
    </lineage>
</organism>
<evidence type="ECO:0000256" key="3">
    <source>
        <dbReference type="ARBA" id="ARBA00022777"/>
    </source>
</evidence>
<comment type="similarity">
    <text evidence="1 4">Belongs to the FGGY kinase family.</text>
</comment>
<keyword evidence="3 4" id="KW-0418">Kinase</keyword>
<evidence type="ECO:0000259" key="5">
    <source>
        <dbReference type="Pfam" id="PF00370"/>
    </source>
</evidence>
<keyword evidence="8" id="KW-1185">Reference proteome</keyword>
<evidence type="ECO:0000313" key="8">
    <source>
        <dbReference type="Proteomes" id="UP001461341"/>
    </source>
</evidence>
<dbReference type="Gene3D" id="3.30.420.40">
    <property type="match status" value="2"/>
</dbReference>
<gene>
    <name evidence="7" type="ORF">QBE54_02020</name>
</gene>
<dbReference type="EC" id="2.7.1.-" evidence="7"/>
<proteinExistence type="inferred from homology"/>
<evidence type="ECO:0000313" key="7">
    <source>
        <dbReference type="EMBL" id="WZL76532.1"/>
    </source>
</evidence>
<dbReference type="InterPro" id="IPR018485">
    <property type="entry name" value="FGGY_C"/>
</dbReference>
<dbReference type="Pfam" id="PF00370">
    <property type="entry name" value="FGGY_N"/>
    <property type="match status" value="1"/>
</dbReference>
<keyword evidence="2 4" id="KW-0808">Transferase</keyword>
<dbReference type="PIRSF" id="PIRSF000538">
    <property type="entry name" value="GlpK"/>
    <property type="match status" value="1"/>
</dbReference>
<feature type="domain" description="Carbohydrate kinase FGGY N-terminal" evidence="5">
    <location>
        <begin position="5"/>
        <end position="248"/>
    </location>
</feature>
<dbReference type="RefSeq" id="WP_369018696.1">
    <property type="nucleotide sequence ID" value="NZ_CP121689.1"/>
</dbReference>
<dbReference type="InterPro" id="IPR050406">
    <property type="entry name" value="FGGY_Carb_Kinase"/>
</dbReference>